<dbReference type="EMBL" id="CP063408">
    <property type="protein sequence ID" value="QSZ33583.1"/>
    <property type="molecule type" value="Genomic_DNA"/>
</dbReference>
<organism evidence="1 2">
    <name type="scientific">Monilinia vaccinii-corymbosi</name>
    <dbReference type="NCBI Taxonomy" id="61207"/>
    <lineage>
        <taxon>Eukaryota</taxon>
        <taxon>Fungi</taxon>
        <taxon>Dikarya</taxon>
        <taxon>Ascomycota</taxon>
        <taxon>Pezizomycotina</taxon>
        <taxon>Leotiomycetes</taxon>
        <taxon>Helotiales</taxon>
        <taxon>Sclerotiniaceae</taxon>
        <taxon>Monilinia</taxon>
    </lineage>
</organism>
<sequence length="104" mass="11623">MICSSTLQTYLNCGELVPEAIEASADRPGSWGRDALWCKEELTVEVEDGREIGSMGGMMGKMGKVADLDLDSVLPRKAGDDRWAMPDKWVRVWKPWLRLRGVVV</sequence>
<proteinExistence type="predicted"/>
<name>A0A8A3PEU6_9HELO</name>
<dbReference type="OrthoDB" id="10444319at2759"/>
<accession>A0A8A3PEU6</accession>
<evidence type="ECO:0000313" key="1">
    <source>
        <dbReference type="EMBL" id="QSZ33583.1"/>
    </source>
</evidence>
<keyword evidence="2" id="KW-1185">Reference proteome</keyword>
<dbReference type="Proteomes" id="UP000672032">
    <property type="component" value="Chromosome 4"/>
</dbReference>
<gene>
    <name evidence="1" type="ORF">DSL72_005151</name>
</gene>
<reference evidence="1" key="1">
    <citation type="submission" date="2020-10" db="EMBL/GenBank/DDBJ databases">
        <title>Genome Sequence of Monilinia vaccinii-corymbosi Sheds Light on Mummy Berry Disease Infection of Blueberry and Mating Type.</title>
        <authorList>
            <person name="Yow A.G."/>
            <person name="Zhang Y."/>
            <person name="Bansal K."/>
            <person name="Eacker S.M."/>
            <person name="Sullivan S."/>
            <person name="Liachko I."/>
            <person name="Cubeta M.A."/>
            <person name="Rollins J.A."/>
            <person name="Ashrafi H."/>
        </authorList>
    </citation>
    <scope>NUCLEOTIDE SEQUENCE</scope>
    <source>
        <strain evidence="1">RL-1</strain>
    </source>
</reference>
<protein>
    <submittedName>
        <fullName evidence="1">Uncharacterized protein</fullName>
    </submittedName>
</protein>
<evidence type="ECO:0000313" key="2">
    <source>
        <dbReference type="Proteomes" id="UP000672032"/>
    </source>
</evidence>
<dbReference type="AlphaFoldDB" id="A0A8A3PEU6"/>